<proteinExistence type="predicted"/>
<feature type="domain" description="CCHC-type" evidence="4">
    <location>
        <begin position="184"/>
        <end position="199"/>
    </location>
</feature>
<organism evidence="5 6">
    <name type="scientific">Exidia glandulosa HHB12029</name>
    <dbReference type="NCBI Taxonomy" id="1314781"/>
    <lineage>
        <taxon>Eukaryota</taxon>
        <taxon>Fungi</taxon>
        <taxon>Dikarya</taxon>
        <taxon>Basidiomycota</taxon>
        <taxon>Agaricomycotina</taxon>
        <taxon>Agaricomycetes</taxon>
        <taxon>Auriculariales</taxon>
        <taxon>Exidiaceae</taxon>
        <taxon>Exidia</taxon>
    </lineage>
</organism>
<keyword evidence="2" id="KW-0863">Zinc-finger</keyword>
<evidence type="ECO:0000313" key="6">
    <source>
        <dbReference type="Proteomes" id="UP000077266"/>
    </source>
</evidence>
<dbReference type="SUPFAM" id="SSF57756">
    <property type="entry name" value="Retrovirus zinc finger-like domains"/>
    <property type="match status" value="1"/>
</dbReference>
<accession>A0A165FZ17</accession>
<dbReference type="Pfam" id="PF00098">
    <property type="entry name" value="zf-CCHC"/>
    <property type="match status" value="1"/>
</dbReference>
<keyword evidence="2" id="KW-0479">Metal-binding</keyword>
<reference evidence="5 6" key="1">
    <citation type="journal article" date="2016" name="Mol. Biol. Evol.">
        <title>Comparative Genomics of Early-Diverging Mushroom-Forming Fungi Provides Insights into the Origins of Lignocellulose Decay Capabilities.</title>
        <authorList>
            <person name="Nagy L.G."/>
            <person name="Riley R."/>
            <person name="Tritt A."/>
            <person name="Adam C."/>
            <person name="Daum C."/>
            <person name="Floudas D."/>
            <person name="Sun H."/>
            <person name="Yadav J.S."/>
            <person name="Pangilinan J."/>
            <person name="Larsson K.H."/>
            <person name="Matsuura K."/>
            <person name="Barry K."/>
            <person name="Labutti K."/>
            <person name="Kuo R."/>
            <person name="Ohm R.A."/>
            <person name="Bhattacharya S.S."/>
            <person name="Shirouzu T."/>
            <person name="Yoshinaga Y."/>
            <person name="Martin F.M."/>
            <person name="Grigoriev I.V."/>
            <person name="Hibbett D.S."/>
        </authorList>
    </citation>
    <scope>NUCLEOTIDE SEQUENCE [LARGE SCALE GENOMIC DNA]</scope>
    <source>
        <strain evidence="5 6">HHB12029</strain>
    </source>
</reference>
<dbReference type="SMART" id="SM00343">
    <property type="entry name" value="ZnF_C2HC"/>
    <property type="match status" value="1"/>
</dbReference>
<keyword evidence="2" id="KW-0862">Zinc</keyword>
<evidence type="ECO:0000256" key="3">
    <source>
        <dbReference type="SAM" id="MobiDB-lite"/>
    </source>
</evidence>
<dbReference type="PROSITE" id="PS50158">
    <property type="entry name" value="ZF_CCHC"/>
    <property type="match status" value="1"/>
</dbReference>
<dbReference type="STRING" id="1314781.A0A165FZ17"/>
<evidence type="ECO:0000256" key="2">
    <source>
        <dbReference type="PROSITE-ProRule" id="PRU00047"/>
    </source>
</evidence>
<evidence type="ECO:0000256" key="1">
    <source>
        <dbReference type="ARBA" id="ARBA00022664"/>
    </source>
</evidence>
<dbReference type="OrthoDB" id="2645941at2759"/>
<feature type="region of interest" description="Disordered" evidence="3">
    <location>
        <begin position="128"/>
        <end position="151"/>
    </location>
</feature>
<dbReference type="InParanoid" id="A0A165FZ17"/>
<sequence length="243" mass="27184">MDAQAVIDSFAEGLERAITAAGTARSSKNHAHAPAAYNGTRAEYETFRRGLELYIKAISKDKDKIIAALSFLTSGDADAWAQNFMQDHAARVDRDAFPWEEFLTLLDKKFLDPRTAEYAREQLFRMTQGRSGGPRAPQNGTRRYQAPPPPPPAPVVQVVAPAAPAVPHDPMDVDRARARNPGVCYRCRKPGHIARDCKERDIREVIRNLTKEEFEEAVHDRLASAYAEVEEDQTPKQDFANPQ</sequence>
<keyword evidence="1" id="KW-0507">mRNA processing</keyword>
<dbReference type="Gene3D" id="4.10.60.10">
    <property type="entry name" value="Zinc finger, CCHC-type"/>
    <property type="match status" value="1"/>
</dbReference>
<dbReference type="InterPro" id="IPR001878">
    <property type="entry name" value="Znf_CCHC"/>
</dbReference>
<dbReference type="GO" id="GO:0003676">
    <property type="term" value="F:nucleic acid binding"/>
    <property type="evidence" value="ECO:0007669"/>
    <property type="project" value="InterPro"/>
</dbReference>
<evidence type="ECO:0000313" key="5">
    <source>
        <dbReference type="EMBL" id="KZV89740.1"/>
    </source>
</evidence>
<dbReference type="AlphaFoldDB" id="A0A165FZ17"/>
<dbReference type="EMBL" id="KV426065">
    <property type="protein sequence ID" value="KZV89740.1"/>
    <property type="molecule type" value="Genomic_DNA"/>
</dbReference>
<name>A0A165FZ17_EXIGL</name>
<protein>
    <recommendedName>
        <fullName evidence="4">CCHC-type domain-containing protein</fullName>
    </recommendedName>
</protein>
<dbReference type="Proteomes" id="UP000077266">
    <property type="component" value="Unassembled WGS sequence"/>
</dbReference>
<dbReference type="GO" id="GO:0008270">
    <property type="term" value="F:zinc ion binding"/>
    <property type="evidence" value="ECO:0007669"/>
    <property type="project" value="UniProtKB-KW"/>
</dbReference>
<dbReference type="GO" id="GO:0006397">
    <property type="term" value="P:mRNA processing"/>
    <property type="evidence" value="ECO:0007669"/>
    <property type="project" value="UniProtKB-KW"/>
</dbReference>
<evidence type="ECO:0000259" key="4">
    <source>
        <dbReference type="PROSITE" id="PS50158"/>
    </source>
</evidence>
<dbReference type="InterPro" id="IPR036875">
    <property type="entry name" value="Znf_CCHC_sf"/>
</dbReference>
<keyword evidence="6" id="KW-1185">Reference proteome</keyword>
<gene>
    <name evidence="5" type="ORF">EXIGLDRAFT_771484</name>
</gene>